<dbReference type="AlphaFoldDB" id="A0AAN6YJC9"/>
<evidence type="ECO:0000256" key="1">
    <source>
        <dbReference type="SAM" id="MobiDB-lite"/>
    </source>
</evidence>
<feature type="region of interest" description="Disordered" evidence="1">
    <location>
        <begin position="48"/>
        <end position="74"/>
    </location>
</feature>
<organism evidence="3 4">
    <name type="scientific">Rhypophila decipiens</name>
    <dbReference type="NCBI Taxonomy" id="261697"/>
    <lineage>
        <taxon>Eukaryota</taxon>
        <taxon>Fungi</taxon>
        <taxon>Dikarya</taxon>
        <taxon>Ascomycota</taxon>
        <taxon>Pezizomycotina</taxon>
        <taxon>Sordariomycetes</taxon>
        <taxon>Sordariomycetidae</taxon>
        <taxon>Sordariales</taxon>
        <taxon>Naviculisporaceae</taxon>
        <taxon>Rhypophila</taxon>
    </lineage>
</organism>
<keyword evidence="2" id="KW-0472">Membrane</keyword>
<evidence type="ECO:0000256" key="2">
    <source>
        <dbReference type="SAM" id="Phobius"/>
    </source>
</evidence>
<reference evidence="3" key="2">
    <citation type="submission" date="2023-05" db="EMBL/GenBank/DDBJ databases">
        <authorList>
            <consortium name="Lawrence Berkeley National Laboratory"/>
            <person name="Steindorff A."/>
            <person name="Hensen N."/>
            <person name="Bonometti L."/>
            <person name="Westerberg I."/>
            <person name="Brannstrom I.O."/>
            <person name="Guillou S."/>
            <person name="Cros-Aarteil S."/>
            <person name="Calhoun S."/>
            <person name="Haridas S."/>
            <person name="Kuo A."/>
            <person name="Mondo S."/>
            <person name="Pangilinan J."/>
            <person name="Riley R."/>
            <person name="Labutti K."/>
            <person name="Andreopoulos B."/>
            <person name="Lipzen A."/>
            <person name="Chen C."/>
            <person name="Yanf M."/>
            <person name="Daum C."/>
            <person name="Ng V."/>
            <person name="Clum A."/>
            <person name="Ohm R."/>
            <person name="Martin F."/>
            <person name="Silar P."/>
            <person name="Natvig D."/>
            <person name="Lalanne C."/>
            <person name="Gautier V."/>
            <person name="Ament-Velasquez S.L."/>
            <person name="Kruys A."/>
            <person name="Hutchinson M.I."/>
            <person name="Powell A.J."/>
            <person name="Barry K."/>
            <person name="Miller A.N."/>
            <person name="Grigoriev I.V."/>
            <person name="Debuchy R."/>
            <person name="Gladieux P."/>
            <person name="Thoren M.H."/>
            <person name="Johannesson H."/>
        </authorList>
    </citation>
    <scope>NUCLEOTIDE SEQUENCE</scope>
    <source>
        <strain evidence="3">PSN293</strain>
    </source>
</reference>
<feature type="compositionally biased region" description="Basic and acidic residues" evidence="1">
    <location>
        <begin position="62"/>
        <end position="71"/>
    </location>
</feature>
<evidence type="ECO:0000313" key="4">
    <source>
        <dbReference type="Proteomes" id="UP001301769"/>
    </source>
</evidence>
<keyword evidence="2" id="KW-1133">Transmembrane helix</keyword>
<keyword evidence="2" id="KW-0812">Transmembrane</keyword>
<name>A0AAN6YJC9_9PEZI</name>
<proteinExistence type="predicted"/>
<comment type="caution">
    <text evidence="3">The sequence shown here is derived from an EMBL/GenBank/DDBJ whole genome shotgun (WGS) entry which is preliminary data.</text>
</comment>
<sequence>MAADQVYETVPARDIDDPDYVEKMTTTNPLDHALGQQTATCVDTTERDLERGSDAAAQQNENKNEAGKDSGSESTCATTDILLALVAIPACIAAFGVFLFLSVFLLRFGWSFVTAVVAAAWKLGAWFD</sequence>
<feature type="transmembrane region" description="Helical" evidence="2">
    <location>
        <begin position="108"/>
        <end position="127"/>
    </location>
</feature>
<gene>
    <name evidence="3" type="ORF">QBC37DRAFT_6464</name>
</gene>
<dbReference type="EMBL" id="MU858045">
    <property type="protein sequence ID" value="KAK4220369.1"/>
    <property type="molecule type" value="Genomic_DNA"/>
</dbReference>
<protein>
    <submittedName>
        <fullName evidence="3">Uncharacterized protein</fullName>
    </submittedName>
</protein>
<feature type="region of interest" description="Disordered" evidence="1">
    <location>
        <begin position="1"/>
        <end position="22"/>
    </location>
</feature>
<accession>A0AAN6YJC9</accession>
<dbReference type="Proteomes" id="UP001301769">
    <property type="component" value="Unassembled WGS sequence"/>
</dbReference>
<keyword evidence="4" id="KW-1185">Reference proteome</keyword>
<feature type="transmembrane region" description="Helical" evidence="2">
    <location>
        <begin position="81"/>
        <end position="101"/>
    </location>
</feature>
<evidence type="ECO:0000313" key="3">
    <source>
        <dbReference type="EMBL" id="KAK4220369.1"/>
    </source>
</evidence>
<reference evidence="3" key="1">
    <citation type="journal article" date="2023" name="Mol. Phylogenet. Evol.">
        <title>Genome-scale phylogeny and comparative genomics of the fungal order Sordariales.</title>
        <authorList>
            <person name="Hensen N."/>
            <person name="Bonometti L."/>
            <person name="Westerberg I."/>
            <person name="Brannstrom I.O."/>
            <person name="Guillou S."/>
            <person name="Cros-Aarteil S."/>
            <person name="Calhoun S."/>
            <person name="Haridas S."/>
            <person name="Kuo A."/>
            <person name="Mondo S."/>
            <person name="Pangilinan J."/>
            <person name="Riley R."/>
            <person name="LaButti K."/>
            <person name="Andreopoulos B."/>
            <person name="Lipzen A."/>
            <person name="Chen C."/>
            <person name="Yan M."/>
            <person name="Daum C."/>
            <person name="Ng V."/>
            <person name="Clum A."/>
            <person name="Steindorff A."/>
            <person name="Ohm R.A."/>
            <person name="Martin F."/>
            <person name="Silar P."/>
            <person name="Natvig D.O."/>
            <person name="Lalanne C."/>
            <person name="Gautier V."/>
            <person name="Ament-Velasquez S.L."/>
            <person name="Kruys A."/>
            <person name="Hutchinson M.I."/>
            <person name="Powell A.J."/>
            <person name="Barry K."/>
            <person name="Miller A.N."/>
            <person name="Grigoriev I.V."/>
            <person name="Debuchy R."/>
            <person name="Gladieux P."/>
            <person name="Hiltunen Thoren M."/>
            <person name="Johannesson H."/>
        </authorList>
    </citation>
    <scope>NUCLEOTIDE SEQUENCE</scope>
    <source>
        <strain evidence="3">PSN293</strain>
    </source>
</reference>